<keyword evidence="1" id="KW-0156">Chromatin regulator</keyword>
<evidence type="ECO:0000256" key="3">
    <source>
        <dbReference type="ARBA" id="ARBA00023163"/>
    </source>
</evidence>
<dbReference type="GO" id="GO:0008270">
    <property type="term" value="F:zinc ion binding"/>
    <property type="evidence" value="ECO:0007669"/>
    <property type="project" value="UniProtKB-KW"/>
</dbReference>
<dbReference type="InterPro" id="IPR013087">
    <property type="entry name" value="Znf_C2H2_type"/>
</dbReference>
<dbReference type="GO" id="GO:0006355">
    <property type="term" value="P:regulation of DNA-templated transcription"/>
    <property type="evidence" value="ECO:0007669"/>
    <property type="project" value="InterPro"/>
</dbReference>
<dbReference type="WBParaSite" id="SMUV_0000409701-mRNA-1">
    <property type="protein sequence ID" value="SMUV_0000409701-mRNA-1"/>
    <property type="gene ID" value="SMUV_0000409701"/>
</dbReference>
<protein>
    <submittedName>
        <fullName evidence="11">ARID domain-containing protein</fullName>
    </submittedName>
</protein>
<dbReference type="STRING" id="451379.A0A158R4Q6"/>
<evidence type="ECO:0000259" key="9">
    <source>
        <dbReference type="PROSITE" id="PS51526"/>
    </source>
</evidence>
<reference evidence="11" key="1">
    <citation type="submission" date="2016-04" db="UniProtKB">
        <authorList>
            <consortium name="WormBaseParasite"/>
        </authorList>
    </citation>
    <scope>IDENTIFICATION</scope>
</reference>
<dbReference type="PANTHER" id="PTHR22970:SF14">
    <property type="entry name" value="AT-RICH INTERACTIVE DOMAIN-CONTAINING PROTEIN 2"/>
    <property type="match status" value="1"/>
</dbReference>
<keyword evidence="5" id="KW-0862">Zinc</keyword>
<evidence type="ECO:0000256" key="6">
    <source>
        <dbReference type="SAM" id="MobiDB-lite"/>
    </source>
</evidence>
<feature type="domain" description="ARID" evidence="8">
    <location>
        <begin position="24"/>
        <end position="116"/>
    </location>
</feature>
<keyword evidence="2" id="KW-0805">Transcription regulation</keyword>
<proteinExistence type="predicted"/>
<evidence type="ECO:0000256" key="2">
    <source>
        <dbReference type="ARBA" id="ARBA00023015"/>
    </source>
</evidence>
<dbReference type="InterPro" id="IPR001606">
    <property type="entry name" value="ARID_dom"/>
</dbReference>
<dbReference type="GO" id="GO:0003677">
    <property type="term" value="F:DNA binding"/>
    <property type="evidence" value="ECO:0007669"/>
    <property type="project" value="InterPro"/>
</dbReference>
<evidence type="ECO:0000256" key="5">
    <source>
        <dbReference type="PROSITE-ProRule" id="PRU00042"/>
    </source>
</evidence>
<dbReference type="PROSITE" id="PS00028">
    <property type="entry name" value="ZINC_FINGER_C2H2_1"/>
    <property type="match status" value="1"/>
</dbReference>
<dbReference type="SMART" id="SM00501">
    <property type="entry name" value="BRIGHT"/>
    <property type="match status" value="1"/>
</dbReference>
<feature type="domain" description="RFX-type winged-helix" evidence="9">
    <location>
        <begin position="581"/>
        <end position="650"/>
    </location>
</feature>
<keyword evidence="3" id="KW-0804">Transcription</keyword>
<dbReference type="SUPFAM" id="SSF48371">
    <property type="entry name" value="ARM repeat"/>
    <property type="match status" value="1"/>
</dbReference>
<evidence type="ECO:0000313" key="11">
    <source>
        <dbReference type="WBParaSite" id="SMUV_0000409701-mRNA-1"/>
    </source>
</evidence>
<evidence type="ECO:0000259" key="7">
    <source>
        <dbReference type="PROSITE" id="PS50157"/>
    </source>
</evidence>
<dbReference type="PANTHER" id="PTHR22970">
    <property type="entry name" value="AT-RICH INTERACTIVE DOMAIN-CONTAINING PROTEIN 2"/>
    <property type="match status" value="1"/>
</dbReference>
<name>A0A158R4Q6_9BILA</name>
<dbReference type="CDD" id="cd16100">
    <property type="entry name" value="ARID"/>
    <property type="match status" value="1"/>
</dbReference>
<dbReference type="InterPro" id="IPR003150">
    <property type="entry name" value="DNA-bd_RFX"/>
</dbReference>
<dbReference type="PROSITE" id="PS51526">
    <property type="entry name" value="RFX_DBD"/>
    <property type="match status" value="1"/>
</dbReference>
<dbReference type="Gene3D" id="3.30.160.60">
    <property type="entry name" value="Classic Zinc Finger"/>
    <property type="match status" value="1"/>
</dbReference>
<dbReference type="InterPro" id="IPR052406">
    <property type="entry name" value="Chromatin_Remodeling_Comp"/>
</dbReference>
<feature type="region of interest" description="Disordered" evidence="6">
    <location>
        <begin position="984"/>
        <end position="1015"/>
    </location>
</feature>
<dbReference type="PROSITE" id="PS50157">
    <property type="entry name" value="ZINC_FINGER_C2H2_2"/>
    <property type="match status" value="1"/>
</dbReference>
<dbReference type="Gene3D" id="1.10.150.60">
    <property type="entry name" value="ARID DNA-binding domain"/>
    <property type="match status" value="1"/>
</dbReference>
<dbReference type="SMART" id="SM00355">
    <property type="entry name" value="ZnF_C2H2"/>
    <property type="match status" value="2"/>
</dbReference>
<accession>A0A158R4Q6</accession>
<keyword evidence="10" id="KW-1185">Reference proteome</keyword>
<evidence type="ECO:0000256" key="4">
    <source>
        <dbReference type="ARBA" id="ARBA00023242"/>
    </source>
</evidence>
<keyword evidence="5" id="KW-0479">Metal-binding</keyword>
<dbReference type="AlphaFoldDB" id="A0A158R4Q6"/>
<dbReference type="InterPro" id="IPR036431">
    <property type="entry name" value="ARID_dom_sf"/>
</dbReference>
<evidence type="ECO:0000259" key="8">
    <source>
        <dbReference type="PROSITE" id="PS51011"/>
    </source>
</evidence>
<dbReference type="Proteomes" id="UP000046393">
    <property type="component" value="Unplaced"/>
</dbReference>
<organism evidence="10 11">
    <name type="scientific">Syphacia muris</name>
    <dbReference type="NCBI Taxonomy" id="451379"/>
    <lineage>
        <taxon>Eukaryota</taxon>
        <taxon>Metazoa</taxon>
        <taxon>Ecdysozoa</taxon>
        <taxon>Nematoda</taxon>
        <taxon>Chromadorea</taxon>
        <taxon>Rhabditida</taxon>
        <taxon>Spirurina</taxon>
        <taxon>Oxyuridomorpha</taxon>
        <taxon>Oxyuroidea</taxon>
        <taxon>Oxyuridae</taxon>
        <taxon>Syphacia</taxon>
    </lineage>
</organism>
<dbReference type="PROSITE" id="PS51011">
    <property type="entry name" value="ARID"/>
    <property type="match status" value="1"/>
</dbReference>
<evidence type="ECO:0000256" key="1">
    <source>
        <dbReference type="ARBA" id="ARBA00022853"/>
    </source>
</evidence>
<evidence type="ECO:0000313" key="10">
    <source>
        <dbReference type="Proteomes" id="UP000046393"/>
    </source>
</evidence>
<keyword evidence="5" id="KW-0863">Zinc-finger</keyword>
<dbReference type="SMART" id="SM01014">
    <property type="entry name" value="ARID"/>
    <property type="match status" value="1"/>
</dbReference>
<dbReference type="InterPro" id="IPR016024">
    <property type="entry name" value="ARM-type_fold"/>
</dbReference>
<sequence length="1219" mass="134969">MERRKRRSPVEEYIESLLDPPEKLERYAQFYQNLRAFYHRKWKCPLKAPYIQGVEVNLFHLYEIVNSLGGWQKVSAGEKWSTVAHAVGVAEGVAVAEHAIKVLYMRYLSKFEQNETIGDVDDNESELIGSRSRSKGFSSLVNADCPISSSSRYTIDLYRGRLENRCDPDYDRLVKSLYCGLPNEVDFAINICTLLSHPGPRFLRLGLAPQLLTLLVAHVGVFSNATKIFASRKNDCGNYNLSGEVYLIFEDDDTIYDLYKSWEEASGHDFISFWKGAGIEDEEILALLPHVQPSKISAIDIDLFGSLVHEFRLKDVVSWRVHQILSIVRNLSFEINNKPVMAASWPLMRHEFLFVCCGCKWSSLRTAALDVLSNVASEIDLLCEESSATNHLLLKTVSRCLHSGDKLQIIRALEILAGLCNNERNESLLCEFLDARILGKIFEILIVKDMMMCVYTLEALYQISELGAVACQQVSLLPHSIEILVDLATVEAYSFGPSGLSGVKVVEFHDPPQPSSLPQQPLQTYQARYGARQTVYSSPHPQLAYHTPVKPGPSVHTPIVRVATVPGPSLHSSTQQVEQLTAKWLRLNCIFCPGNIIPRGELYAAYVEDLRNHYNALSGSVQMFTNIIKALFPSVLVRVGTNTTSMVIENIKYVKTQIVPTLDGTPNMANSSVHGKQNLQTTVVTSHPVMQKILFTNGTLSSTLPNGHYTTPDKGVVRNESGVAINSVRKTMPIVDSQLATTHVMPVVSLHNKVNLEVCSAAVEARNFISDDGRHEAKIVRVENSVPPMNVHASQARIQVGLQTPYRLSNPSMIKSSNVSENAIPSRSSALVLPSNSVQDNQNAISYPQMIVSNCSTPVSVAPGVNTGERIAISEAEVLPASSSLSTSNSSVVTGSIRVKRAAGHRINGLKDEKVELLNEDVSHTASGQIPVHEKVSTNGVLSVNRIEVPLDSSLLNNQMPTVVIKDGVCPSTSNNCNVENNEERVGNKSSGDVAVPTKRRRTSRCNTPRMSEHGLPEKVLPSTSSDCTGDYMCEWNGCGRTFPTASSVLYHCAKDHVADQITLQCHWPRCDSTVRTKLSMITHLQDHHCNDNVLLLAAKRRKEGYGTLLGPVHPERPRDMHQHPGYAKNAAIEAIRRHAFTYLPREMTDDTEGPVTKSIRLTSSLILRNLARYSTDGRRLIRRHETLLSWLAASRLESSSALSQLLGELYNNQSSSSG</sequence>
<keyword evidence="4" id="KW-0539">Nucleus</keyword>
<dbReference type="GO" id="GO:0006325">
    <property type="term" value="P:chromatin organization"/>
    <property type="evidence" value="ECO:0007669"/>
    <property type="project" value="UniProtKB-KW"/>
</dbReference>
<feature type="domain" description="C2H2-type" evidence="7">
    <location>
        <begin position="1032"/>
        <end position="1062"/>
    </location>
</feature>
<dbReference type="Pfam" id="PF01388">
    <property type="entry name" value="ARID"/>
    <property type="match status" value="1"/>
</dbReference>
<dbReference type="SUPFAM" id="SSF46774">
    <property type="entry name" value="ARID-like"/>
    <property type="match status" value="1"/>
</dbReference>